<dbReference type="RefSeq" id="WP_011644610.1">
    <property type="nucleotide sequence ID" value="NC_008347.1"/>
</dbReference>
<dbReference type="HOGENOM" id="CLU_1076907_0_0_5"/>
<gene>
    <name evidence="3" type="ordered locus">Mmar10_2680</name>
</gene>
<feature type="transmembrane region" description="Helical" evidence="1">
    <location>
        <begin position="20"/>
        <end position="41"/>
    </location>
</feature>
<keyword evidence="1" id="KW-0472">Membrane</keyword>
<sequence length="258" mass="27918" precursor="true">MASSPRPDMAPRKHSALRPWLWLAAIVALTLVIVMIGTRLAGDAGSDAPGIATNYADAIERRGLQLPIDYLDADADWRARANLPDTNDSASVRFPWLAALTLAKVLLWMFYALAAGVLNFIIYLAVRHGVGLRVDSRKIQDVESAPKTAMSGPGIVDQPLLTLEEIARLTDAAKALGALQRLVLAAAAEATGSALRRSETAREVLRRLPRDWTHYRVVATLVQTAERVRYAGQSIDASGVEGLIADARPVLVHRTVTS</sequence>
<evidence type="ECO:0000313" key="3">
    <source>
        <dbReference type="EMBL" id="ABI66966.1"/>
    </source>
</evidence>
<dbReference type="Pfam" id="PF13559">
    <property type="entry name" value="DUF4129"/>
    <property type="match status" value="1"/>
</dbReference>
<keyword evidence="1" id="KW-1133">Transmembrane helix</keyword>
<keyword evidence="4" id="KW-1185">Reference proteome</keyword>
<organism evidence="3 4">
    <name type="scientific">Maricaulis maris (strain MCS10)</name>
    <name type="common">Caulobacter maris</name>
    <dbReference type="NCBI Taxonomy" id="394221"/>
    <lineage>
        <taxon>Bacteria</taxon>
        <taxon>Pseudomonadati</taxon>
        <taxon>Pseudomonadota</taxon>
        <taxon>Alphaproteobacteria</taxon>
        <taxon>Maricaulales</taxon>
        <taxon>Maricaulaceae</taxon>
        <taxon>Maricaulis</taxon>
    </lineage>
</organism>
<name>Q0AL77_MARMM</name>
<evidence type="ECO:0000259" key="2">
    <source>
        <dbReference type="Pfam" id="PF13559"/>
    </source>
</evidence>
<proteinExistence type="predicted"/>
<reference evidence="3 4" key="1">
    <citation type="submission" date="2006-08" db="EMBL/GenBank/DDBJ databases">
        <title>Complete sequence of Maricaulis maris MCS10.</title>
        <authorList>
            <consortium name="US DOE Joint Genome Institute"/>
            <person name="Copeland A."/>
            <person name="Lucas S."/>
            <person name="Lapidus A."/>
            <person name="Barry K."/>
            <person name="Detter J.C."/>
            <person name="Glavina del Rio T."/>
            <person name="Hammon N."/>
            <person name="Israni S."/>
            <person name="Dalin E."/>
            <person name="Tice H."/>
            <person name="Pitluck S."/>
            <person name="Saunders E."/>
            <person name="Brettin T."/>
            <person name="Bruce D."/>
            <person name="Han C."/>
            <person name="Tapia R."/>
            <person name="Gilna P."/>
            <person name="Schmutz J."/>
            <person name="Larimer F."/>
            <person name="Land M."/>
            <person name="Hauser L."/>
            <person name="Kyrpides N."/>
            <person name="Mikhailova N."/>
            <person name="Viollier P."/>
            <person name="Stephens C."/>
            <person name="Richardson P."/>
        </authorList>
    </citation>
    <scope>NUCLEOTIDE SEQUENCE [LARGE SCALE GENOMIC DNA]</scope>
    <source>
        <strain evidence="3 4">MCS10</strain>
    </source>
</reference>
<dbReference type="KEGG" id="mmr:Mmar10_2680"/>
<dbReference type="EMBL" id="CP000449">
    <property type="protein sequence ID" value="ABI66966.1"/>
    <property type="molecule type" value="Genomic_DNA"/>
</dbReference>
<dbReference type="OrthoDB" id="7706243at2"/>
<protein>
    <recommendedName>
        <fullName evidence="2">Protein-glutamine gamma-glutamyltransferase-like C-terminal domain-containing protein</fullName>
    </recommendedName>
</protein>
<feature type="domain" description="Protein-glutamine gamma-glutamyltransferase-like C-terminal" evidence="2">
    <location>
        <begin position="182"/>
        <end position="245"/>
    </location>
</feature>
<feature type="transmembrane region" description="Helical" evidence="1">
    <location>
        <begin position="105"/>
        <end position="126"/>
    </location>
</feature>
<evidence type="ECO:0000256" key="1">
    <source>
        <dbReference type="SAM" id="Phobius"/>
    </source>
</evidence>
<evidence type="ECO:0000313" key="4">
    <source>
        <dbReference type="Proteomes" id="UP000001964"/>
    </source>
</evidence>
<dbReference type="InterPro" id="IPR025403">
    <property type="entry name" value="TgpA-like_C"/>
</dbReference>
<dbReference type="AlphaFoldDB" id="Q0AL77"/>
<dbReference type="STRING" id="394221.Mmar10_2680"/>
<accession>Q0AL77</accession>
<keyword evidence="1" id="KW-0812">Transmembrane</keyword>
<dbReference type="Proteomes" id="UP000001964">
    <property type="component" value="Chromosome"/>
</dbReference>